<reference evidence="3" key="3">
    <citation type="submission" date="2025-08" db="UniProtKB">
        <authorList>
            <consortium name="RefSeq"/>
        </authorList>
    </citation>
    <scope>IDENTIFICATION</scope>
    <source>
        <strain evidence="3">CBS 342.82</strain>
    </source>
</reference>
<proteinExistence type="predicted"/>
<organism evidence="3">
    <name type="scientific">Dissoconium aciculare CBS 342.82</name>
    <dbReference type="NCBI Taxonomy" id="1314786"/>
    <lineage>
        <taxon>Eukaryota</taxon>
        <taxon>Fungi</taxon>
        <taxon>Dikarya</taxon>
        <taxon>Ascomycota</taxon>
        <taxon>Pezizomycotina</taxon>
        <taxon>Dothideomycetes</taxon>
        <taxon>Dothideomycetidae</taxon>
        <taxon>Mycosphaerellales</taxon>
        <taxon>Dissoconiaceae</taxon>
        <taxon>Dissoconium</taxon>
    </lineage>
</organism>
<evidence type="ECO:0000313" key="2">
    <source>
        <dbReference type="Proteomes" id="UP000504637"/>
    </source>
</evidence>
<feature type="region of interest" description="Disordered" evidence="1">
    <location>
        <begin position="37"/>
        <end position="57"/>
    </location>
</feature>
<dbReference type="RefSeq" id="XP_033462665.1">
    <property type="nucleotide sequence ID" value="XM_033601023.1"/>
</dbReference>
<dbReference type="Proteomes" id="UP000504637">
    <property type="component" value="Unplaced"/>
</dbReference>
<reference evidence="3" key="2">
    <citation type="submission" date="2020-04" db="EMBL/GenBank/DDBJ databases">
        <authorList>
            <consortium name="NCBI Genome Project"/>
        </authorList>
    </citation>
    <scope>NUCLEOTIDE SEQUENCE</scope>
    <source>
        <strain evidence="3">CBS 342.82</strain>
    </source>
</reference>
<feature type="compositionally biased region" description="Low complexity" evidence="1">
    <location>
        <begin position="37"/>
        <end position="49"/>
    </location>
</feature>
<protein>
    <submittedName>
        <fullName evidence="3">Uncharacterized protein</fullName>
    </submittedName>
</protein>
<dbReference type="OrthoDB" id="3891008at2759"/>
<accession>A0A6J3MDF3</accession>
<feature type="region of interest" description="Disordered" evidence="1">
    <location>
        <begin position="278"/>
        <end position="307"/>
    </location>
</feature>
<feature type="region of interest" description="Disordered" evidence="1">
    <location>
        <begin position="1"/>
        <end position="20"/>
    </location>
</feature>
<evidence type="ECO:0000313" key="3">
    <source>
        <dbReference type="RefSeq" id="XP_033462665.1"/>
    </source>
</evidence>
<evidence type="ECO:0000256" key="1">
    <source>
        <dbReference type="SAM" id="MobiDB-lite"/>
    </source>
</evidence>
<dbReference type="GeneID" id="54358823"/>
<dbReference type="AlphaFoldDB" id="A0A6J3MDF3"/>
<gene>
    <name evidence="3" type="ORF">K489DRAFT_314557</name>
</gene>
<keyword evidence="2" id="KW-1185">Reference proteome</keyword>
<sequence>MTKTSNDTENTSEKPSPRLIYTPSYMINVHARSSSLPKAALSPAPSQSSTTDDRPFSPAWTLCDATPRLLLIMIAGQPHASLAKHIETIMSRVSITDIIIIGTAAHEPAIKQLKIDAYHILGRMQVQAGLQVHTPETWDEAKLDAIVKAATKTRAIIRGVLCCPEYEDASVPEKSILGLGTIELEHAMRQSTGFVHAVAKACTSHLTSRQESPRKDMTNTSLHDLRRSFFIVTTTTSESPVAALTTAALESLVSMLKATYRASGLIIGHSDTLLIPRRSSEKRSGANYGSMRPLDTGMPRGPSKNAELSPVSPIKLWNMWSRANELHI</sequence>
<name>A0A6J3MDF3_9PEZI</name>
<reference evidence="3" key="1">
    <citation type="submission" date="2020-01" db="EMBL/GenBank/DDBJ databases">
        <authorList>
            <consortium name="DOE Joint Genome Institute"/>
            <person name="Haridas S."/>
            <person name="Albert R."/>
            <person name="Binder M."/>
            <person name="Bloem J."/>
            <person name="Labutti K."/>
            <person name="Salamov A."/>
            <person name="Andreopoulos B."/>
            <person name="Baker S.E."/>
            <person name="Barry K."/>
            <person name="Bills G."/>
            <person name="Bluhm B.H."/>
            <person name="Cannon C."/>
            <person name="Castanera R."/>
            <person name="Culley D.E."/>
            <person name="Daum C."/>
            <person name="Ezra D."/>
            <person name="Gonzalez J.B."/>
            <person name="Henrissat B."/>
            <person name="Kuo A."/>
            <person name="Liang C."/>
            <person name="Lipzen A."/>
            <person name="Lutzoni F."/>
            <person name="Magnuson J."/>
            <person name="Mondo S."/>
            <person name="Nolan M."/>
            <person name="Ohm R."/>
            <person name="Pangilinan J."/>
            <person name="Park H.-J."/>
            <person name="Ramirez L."/>
            <person name="Alfaro M."/>
            <person name="Sun H."/>
            <person name="Tritt A."/>
            <person name="Yoshinaga Y."/>
            <person name="Zwiers L.-H."/>
            <person name="Turgeon B.G."/>
            <person name="Goodwin S.B."/>
            <person name="Spatafora J.W."/>
            <person name="Crous P.W."/>
            <person name="Grigoriev I.V."/>
        </authorList>
    </citation>
    <scope>NUCLEOTIDE SEQUENCE</scope>
    <source>
        <strain evidence="3">CBS 342.82</strain>
    </source>
</reference>